<gene>
    <name evidence="2" type="ORF">CSUI_000200</name>
</gene>
<accession>A0A2C6LHC8</accession>
<dbReference type="AlphaFoldDB" id="A0A2C6LHC8"/>
<feature type="transmembrane region" description="Helical" evidence="1">
    <location>
        <begin position="20"/>
        <end position="38"/>
    </location>
</feature>
<evidence type="ECO:0000256" key="1">
    <source>
        <dbReference type="SAM" id="Phobius"/>
    </source>
</evidence>
<reference evidence="2 3" key="1">
    <citation type="journal article" date="2017" name="Int. J. Parasitol.">
        <title>The genome of the protozoan parasite Cystoisospora suis and a reverse vaccinology approach to identify vaccine candidates.</title>
        <authorList>
            <person name="Palmieri N."/>
            <person name="Shrestha A."/>
            <person name="Ruttkowski B."/>
            <person name="Beck T."/>
            <person name="Vogl C."/>
            <person name="Tomley F."/>
            <person name="Blake D.P."/>
            <person name="Joachim A."/>
        </authorList>
    </citation>
    <scope>NUCLEOTIDE SEQUENCE [LARGE SCALE GENOMIC DNA]</scope>
    <source>
        <strain evidence="2 3">Wien I</strain>
    </source>
</reference>
<organism evidence="2 3">
    <name type="scientific">Cystoisospora suis</name>
    <dbReference type="NCBI Taxonomy" id="483139"/>
    <lineage>
        <taxon>Eukaryota</taxon>
        <taxon>Sar</taxon>
        <taxon>Alveolata</taxon>
        <taxon>Apicomplexa</taxon>
        <taxon>Conoidasida</taxon>
        <taxon>Coccidia</taxon>
        <taxon>Eucoccidiorida</taxon>
        <taxon>Eimeriorina</taxon>
        <taxon>Sarcocystidae</taxon>
        <taxon>Cystoisospora</taxon>
    </lineage>
</organism>
<dbReference type="Proteomes" id="UP000221165">
    <property type="component" value="Unassembled WGS sequence"/>
</dbReference>
<evidence type="ECO:0000313" key="2">
    <source>
        <dbReference type="EMBL" id="PHJ25942.1"/>
    </source>
</evidence>
<evidence type="ECO:0008006" key="4">
    <source>
        <dbReference type="Google" id="ProtNLM"/>
    </source>
</evidence>
<feature type="transmembrane region" description="Helical" evidence="1">
    <location>
        <begin position="92"/>
        <end position="113"/>
    </location>
</feature>
<protein>
    <recommendedName>
        <fullName evidence="4">Transmembrane protein</fullName>
    </recommendedName>
</protein>
<dbReference type="RefSeq" id="XP_067927588.1">
    <property type="nucleotide sequence ID" value="XM_068060434.1"/>
</dbReference>
<keyword evidence="1" id="KW-0812">Transmembrane</keyword>
<keyword evidence="1" id="KW-1133">Transmembrane helix</keyword>
<dbReference type="EMBL" id="MIGC01000092">
    <property type="protein sequence ID" value="PHJ25942.1"/>
    <property type="molecule type" value="Genomic_DNA"/>
</dbReference>
<keyword evidence="1" id="KW-0472">Membrane</keyword>
<sequence length="119" mass="13764">MQRCLSLDFGIEAGPTFPSFFLFIFLSIDFFLSMFMTYKARTDVFAFLRFLAWVRTHSIFKEFLLLISFVLSFSPKIPLAVVYVAQSKIERIVAVLRGSVYLSLFNLSFYLPLSSFQSP</sequence>
<name>A0A2C6LHC8_9APIC</name>
<feature type="non-terminal residue" evidence="2">
    <location>
        <position position="119"/>
    </location>
</feature>
<evidence type="ECO:0000313" key="3">
    <source>
        <dbReference type="Proteomes" id="UP000221165"/>
    </source>
</evidence>
<feature type="transmembrane region" description="Helical" evidence="1">
    <location>
        <begin position="59"/>
        <end position="86"/>
    </location>
</feature>
<keyword evidence="3" id="KW-1185">Reference proteome</keyword>
<proteinExistence type="predicted"/>
<dbReference type="GeneID" id="94423645"/>
<dbReference type="VEuPathDB" id="ToxoDB:CSUI_000200"/>
<comment type="caution">
    <text evidence="2">The sequence shown here is derived from an EMBL/GenBank/DDBJ whole genome shotgun (WGS) entry which is preliminary data.</text>
</comment>